<dbReference type="GeneID" id="30582681"/>
<sequence>MILTYKIKHNRDFSGQLLKARRIAEYVVAHKPSSAKLTSRDVKHFGLKSVISNQIIRKYGRNKRIKKVSRVNLIIPNQGIQIKEDNIIYISSLKLNLKYQFPGNFEKINQIEINQEYAFVSVTIPENTEYEPEHWLGVDRNTTGHVVVAGEPDSGKVLKLGKHAQHTHNKYKNIRKRLQKQGKYRKVKQIKNRESRIVRDLNHKMSRKIVDTAKSNNSGIKLEKLKGIRKNRKHAKSFMYSLNSWSFYQLQTMIEYKARLLGVPVSYIDPAYTSQKCSRCGHIGDRNGKVFECPACGHIDHADVNAAFNIALSPCMSQSSAESDVLEGSTDAPKVAMA</sequence>
<evidence type="ECO:0000313" key="8">
    <source>
        <dbReference type="Proteomes" id="UP000267921"/>
    </source>
</evidence>
<dbReference type="EMBL" id="FNMU01000001">
    <property type="protein sequence ID" value="SDW13701.1"/>
    <property type="molecule type" value="Genomic_DNA"/>
</dbReference>
<reference evidence="4 8" key="3">
    <citation type="submission" date="2018-10" db="EMBL/GenBank/DDBJ databases">
        <title>Cultivation of a novel Methanohalophilus strain from Kebrit Deep of the Red Sea and a genomic comparison of members of the genus Methanohalophilus.</title>
        <authorList>
            <person name="Guan Y."/>
            <person name="Ngugi D.K."/>
            <person name="Stingl U."/>
        </authorList>
    </citation>
    <scope>NUCLEOTIDE SEQUENCE [LARGE SCALE GENOMIC DNA]</scope>
    <source>
        <strain evidence="4 8">DSM 3094</strain>
    </source>
</reference>
<dbReference type="EMBL" id="RJJG01000005">
    <property type="protein sequence ID" value="RNI08458.1"/>
    <property type="molecule type" value="Genomic_DNA"/>
</dbReference>
<dbReference type="NCBIfam" id="TIGR01766">
    <property type="entry name" value="IS200/IS605 family accessory protein TnpB-like domain"/>
    <property type="match status" value="1"/>
</dbReference>
<accession>A0A1L3Q0Z7</accession>
<dbReference type="InterPro" id="IPR010095">
    <property type="entry name" value="Cas12f1-like_TNB"/>
</dbReference>
<dbReference type="InterPro" id="IPR051399">
    <property type="entry name" value="RNA-guided_DNA_endo/Transpos"/>
</dbReference>
<dbReference type="EMBL" id="CP017921">
    <property type="protein sequence ID" value="APH38548.1"/>
    <property type="molecule type" value="Genomic_DNA"/>
</dbReference>
<protein>
    <submittedName>
        <fullName evidence="3 5">Transposase</fullName>
    </submittedName>
</protein>
<dbReference type="NCBIfam" id="NF040570">
    <property type="entry name" value="guided_TnpB"/>
    <property type="match status" value="1"/>
</dbReference>
<dbReference type="Proteomes" id="UP000186879">
    <property type="component" value="Chromosome"/>
</dbReference>
<keyword evidence="1" id="KW-0238">DNA-binding</keyword>
<evidence type="ECO:0000313" key="6">
    <source>
        <dbReference type="Proteomes" id="UP000186879"/>
    </source>
</evidence>
<dbReference type="Pfam" id="PF07282">
    <property type="entry name" value="Cas12f1-like_TNB"/>
    <property type="match status" value="1"/>
</dbReference>
<dbReference type="STRING" id="2177.BHR79_02940"/>
<gene>
    <name evidence="3" type="ORF">BHR79_02940</name>
    <name evidence="4" type="ORF">EFE40_07945</name>
    <name evidence="5" type="ORF">SAMN04515625_0416</name>
</gene>
<dbReference type="GO" id="GO:0003677">
    <property type="term" value="F:DNA binding"/>
    <property type="evidence" value="ECO:0007669"/>
    <property type="project" value="UniProtKB-KW"/>
</dbReference>
<organism evidence="3 6">
    <name type="scientific">Methanohalophilus halophilus</name>
    <dbReference type="NCBI Taxonomy" id="2177"/>
    <lineage>
        <taxon>Archaea</taxon>
        <taxon>Methanobacteriati</taxon>
        <taxon>Methanobacteriota</taxon>
        <taxon>Stenosarchaea group</taxon>
        <taxon>Methanomicrobia</taxon>
        <taxon>Methanosarcinales</taxon>
        <taxon>Methanosarcinaceae</taxon>
        <taxon>Methanohalophilus</taxon>
    </lineage>
</organism>
<feature type="domain" description="Cas12f1-like TNB" evidence="2">
    <location>
        <begin position="247"/>
        <end position="310"/>
    </location>
</feature>
<evidence type="ECO:0000313" key="3">
    <source>
        <dbReference type="EMBL" id="APH38548.1"/>
    </source>
</evidence>
<evidence type="ECO:0000259" key="2">
    <source>
        <dbReference type="Pfam" id="PF07282"/>
    </source>
</evidence>
<dbReference type="Proteomes" id="UP000267921">
    <property type="component" value="Unassembled WGS sequence"/>
</dbReference>
<evidence type="ECO:0000313" key="5">
    <source>
        <dbReference type="EMBL" id="SDW13701.1"/>
    </source>
</evidence>
<evidence type="ECO:0000313" key="7">
    <source>
        <dbReference type="Proteomes" id="UP000198669"/>
    </source>
</evidence>
<keyword evidence="6" id="KW-1185">Reference proteome</keyword>
<dbReference type="AlphaFoldDB" id="A0A1L3Q0Z7"/>
<dbReference type="PANTHER" id="PTHR30405:SF11">
    <property type="entry name" value="RNA-GUIDED DNA ENDONUCLEASE RV2885C-RELATED"/>
    <property type="match status" value="1"/>
</dbReference>
<evidence type="ECO:0000313" key="4">
    <source>
        <dbReference type="EMBL" id="RNI08458.1"/>
    </source>
</evidence>
<dbReference type="Proteomes" id="UP000198669">
    <property type="component" value="Unassembled WGS sequence"/>
</dbReference>
<reference evidence="5 7" key="2">
    <citation type="submission" date="2016-10" db="EMBL/GenBank/DDBJ databases">
        <authorList>
            <person name="de Groot N.N."/>
        </authorList>
    </citation>
    <scope>NUCLEOTIDE SEQUENCE [LARGE SCALE GENOMIC DNA]</scope>
    <source>
        <strain evidence="5 7">Z-7982</strain>
    </source>
</reference>
<dbReference type="RefSeq" id="WP_072560999.1">
    <property type="nucleotide sequence ID" value="NZ_CP017921.1"/>
</dbReference>
<name>A0A1L3Q0Z7_9EURY</name>
<reference evidence="3 6" key="1">
    <citation type="submission" date="2016-10" db="EMBL/GenBank/DDBJ databases">
        <title>Methanohalophilus halophilus.</title>
        <authorList>
            <person name="L'haridon S."/>
        </authorList>
    </citation>
    <scope>NUCLEOTIDE SEQUENCE [LARGE SCALE GENOMIC DNA]</scope>
    <source>
        <strain evidence="3 6">Z-7982</strain>
    </source>
</reference>
<dbReference type="OrthoDB" id="33505at2157"/>
<proteinExistence type="predicted"/>
<dbReference type="PANTHER" id="PTHR30405">
    <property type="entry name" value="TRANSPOSASE"/>
    <property type="match status" value="1"/>
</dbReference>
<dbReference type="KEGG" id="mhaz:BHR79_02940"/>
<evidence type="ECO:0000256" key="1">
    <source>
        <dbReference type="ARBA" id="ARBA00023125"/>
    </source>
</evidence>